<organism evidence="3 5">
    <name type="scientific">Blautia obeum</name>
    <dbReference type="NCBI Taxonomy" id="40520"/>
    <lineage>
        <taxon>Bacteria</taxon>
        <taxon>Bacillati</taxon>
        <taxon>Bacillota</taxon>
        <taxon>Clostridia</taxon>
        <taxon>Lachnospirales</taxon>
        <taxon>Lachnospiraceae</taxon>
        <taxon>Blautia</taxon>
    </lineage>
</organism>
<dbReference type="Pfam" id="PF12679">
    <property type="entry name" value="ABC2_membrane_2"/>
    <property type="match status" value="1"/>
</dbReference>
<dbReference type="PANTHER" id="PTHR37305">
    <property type="entry name" value="INTEGRAL MEMBRANE PROTEIN-RELATED"/>
    <property type="match status" value="1"/>
</dbReference>
<feature type="transmembrane region" description="Helical" evidence="1">
    <location>
        <begin position="20"/>
        <end position="37"/>
    </location>
</feature>
<evidence type="ECO:0000313" key="6">
    <source>
        <dbReference type="Proteomes" id="UP000284267"/>
    </source>
</evidence>
<accession>A0A414W2E7</accession>
<dbReference type="EMBL" id="QROE01000003">
    <property type="protein sequence ID" value="RHK95833.1"/>
    <property type="molecule type" value="Genomic_DNA"/>
</dbReference>
<evidence type="ECO:0000313" key="4">
    <source>
        <dbReference type="EMBL" id="RHK95833.1"/>
    </source>
</evidence>
<feature type="transmembrane region" description="Helical" evidence="1">
    <location>
        <begin position="323"/>
        <end position="340"/>
    </location>
</feature>
<dbReference type="Proteomes" id="UP000284267">
    <property type="component" value="Unassembled WGS sequence"/>
</dbReference>
<dbReference type="AlphaFoldDB" id="A0A414W2E7"/>
<proteinExistence type="predicted"/>
<feature type="transmembrane region" description="Helical" evidence="1">
    <location>
        <begin position="381"/>
        <end position="404"/>
    </location>
</feature>
<sequence length="411" mass="46857">MIMTYYEIKKVFSKKGSKVALIFIFIVISVVLSFIIGDNKYVNRNGDAESGISAMLKVRELKKEWSGELTEDVLRKIIEENVRISQTPEAKSNDFRQNDIAYSQRQGFMDIRDLLNCDYGEFNDYNYYLADSLSPDEAVDFYSNRIKNLKNWLETDGKDQFSEKEKSYLIRAYEKMKTPLYYNYQAGWKNLFQYSPSIIMILTLVLGFLCAGIFSGEFQLKANAVFYSSYYGRNKAVWAKVKAGAIIITAIYWAVMLLYTMLVLGILGVDGANCPIQSSMSGWKSIYNITNAQEYILIVLGGYLGCLFMQSLTMLVSAKTNSSVIAVIVPFILIFLPSFLSGTSLPLLNKILGLLPDQMLQMNQVVKFFNLYEIGGKVFCAVPILIISYSILLLLIVPVIYFIYRRKEVYN</sequence>
<dbReference type="EMBL" id="QRJH01000003">
    <property type="protein sequence ID" value="RHH19341.1"/>
    <property type="molecule type" value="Genomic_DNA"/>
</dbReference>
<evidence type="ECO:0000313" key="3">
    <source>
        <dbReference type="EMBL" id="RHH19341.1"/>
    </source>
</evidence>
<dbReference type="EMBL" id="QSJW01000010">
    <property type="protein sequence ID" value="RHE10421.1"/>
    <property type="molecule type" value="Genomic_DNA"/>
</dbReference>
<feature type="transmembrane region" description="Helical" evidence="1">
    <location>
        <begin position="295"/>
        <end position="316"/>
    </location>
</feature>
<keyword evidence="1" id="KW-0472">Membrane</keyword>
<dbReference type="PANTHER" id="PTHR37305:SF1">
    <property type="entry name" value="MEMBRANE PROTEIN"/>
    <property type="match status" value="1"/>
</dbReference>
<protein>
    <submittedName>
        <fullName evidence="3">ABC transporter permease</fullName>
    </submittedName>
</protein>
<keyword evidence="1" id="KW-1133">Transmembrane helix</keyword>
<keyword evidence="1" id="KW-0812">Transmembrane</keyword>
<comment type="caution">
    <text evidence="3">The sequence shown here is derived from an EMBL/GenBank/DDBJ whole genome shotgun (WGS) entry which is preliminary data.</text>
</comment>
<evidence type="ECO:0000313" key="7">
    <source>
        <dbReference type="Proteomes" id="UP000284644"/>
    </source>
</evidence>
<dbReference type="Proteomes" id="UP000284024">
    <property type="component" value="Unassembled WGS sequence"/>
</dbReference>
<gene>
    <name evidence="4" type="ORF">DW040_08450</name>
    <name evidence="3" type="ORF">DW222_07005</name>
    <name evidence="2" type="ORF">DW767_14350</name>
</gene>
<evidence type="ECO:0000256" key="1">
    <source>
        <dbReference type="SAM" id="Phobius"/>
    </source>
</evidence>
<feature type="transmembrane region" description="Helical" evidence="1">
    <location>
        <begin position="241"/>
        <end position="267"/>
    </location>
</feature>
<evidence type="ECO:0000313" key="5">
    <source>
        <dbReference type="Proteomes" id="UP000284024"/>
    </source>
</evidence>
<feature type="transmembrane region" description="Helical" evidence="1">
    <location>
        <begin position="198"/>
        <end position="220"/>
    </location>
</feature>
<dbReference type="Proteomes" id="UP000284644">
    <property type="component" value="Unassembled WGS sequence"/>
</dbReference>
<evidence type="ECO:0000313" key="2">
    <source>
        <dbReference type="EMBL" id="RHE10421.1"/>
    </source>
</evidence>
<reference evidence="5 6" key="1">
    <citation type="submission" date="2018-08" db="EMBL/GenBank/DDBJ databases">
        <title>A genome reference for cultivated species of the human gut microbiota.</title>
        <authorList>
            <person name="Zou Y."/>
            <person name="Xue W."/>
            <person name="Luo G."/>
        </authorList>
    </citation>
    <scope>NUCLEOTIDE SEQUENCE [LARGE SCALE GENOMIC DNA]</scope>
    <source>
        <strain evidence="4 6">AF39-4</strain>
        <strain evidence="3 5">AM18-2AC</strain>
        <strain evidence="2 7">AM29-25AC</strain>
    </source>
</reference>
<name>A0A414W2E7_9FIRM</name>